<keyword evidence="5" id="KW-1185">Reference proteome</keyword>
<dbReference type="RefSeq" id="WP_095351698.1">
    <property type="nucleotide sequence ID" value="NZ_NDFO01000012.1"/>
</dbReference>
<dbReference type="AlphaFoldDB" id="A0A270BH63"/>
<comment type="similarity">
    <text evidence="1">Belongs to the histidine acid phosphatase family.</text>
</comment>
<dbReference type="GO" id="GO:0030288">
    <property type="term" value="C:outer membrane-bounded periplasmic space"/>
    <property type="evidence" value="ECO:0007669"/>
    <property type="project" value="TreeGrafter"/>
</dbReference>
<feature type="signal peptide" evidence="3">
    <location>
        <begin position="1"/>
        <end position="18"/>
    </location>
</feature>
<name>A0A270BH63_9PROT</name>
<gene>
    <name evidence="4" type="ORF">B9K05_10355</name>
</gene>
<dbReference type="Gene3D" id="3.40.50.1240">
    <property type="entry name" value="Phosphoglycerate mutase-like"/>
    <property type="match status" value="2"/>
</dbReference>
<feature type="chain" id="PRO_5013283946" description="Phosphoanhydride phosphohydrolase" evidence="3">
    <location>
        <begin position="19"/>
        <end position="400"/>
    </location>
</feature>
<reference evidence="4 5" key="1">
    <citation type="submission" date="2017-04" db="EMBL/GenBank/DDBJ databases">
        <title>Kefir bacterial isolates.</title>
        <authorList>
            <person name="Kim Y."/>
            <person name="Blasche S."/>
            <person name="Patil K.R."/>
        </authorList>
    </citation>
    <scope>NUCLEOTIDE SEQUENCE [LARGE SCALE GENOMIC DNA]</scope>
    <source>
        <strain evidence="4 5">KR-2</strain>
    </source>
</reference>
<dbReference type="PANTHER" id="PTHR11567:SF110">
    <property type="entry name" value="2-PHOSPHOXYLOSE PHOSPHATASE 1"/>
    <property type="match status" value="1"/>
</dbReference>
<dbReference type="InterPro" id="IPR050645">
    <property type="entry name" value="Histidine_acid_phosphatase"/>
</dbReference>
<dbReference type="PANTHER" id="PTHR11567">
    <property type="entry name" value="ACID PHOSPHATASE-RELATED"/>
    <property type="match status" value="1"/>
</dbReference>
<dbReference type="GO" id="GO:0050308">
    <property type="term" value="F:sugar-phosphatase activity"/>
    <property type="evidence" value="ECO:0007669"/>
    <property type="project" value="TreeGrafter"/>
</dbReference>
<dbReference type="PROSITE" id="PS00616">
    <property type="entry name" value="HIS_ACID_PHOSPHAT_1"/>
    <property type="match status" value="1"/>
</dbReference>
<dbReference type="Pfam" id="PF00328">
    <property type="entry name" value="His_Phos_2"/>
    <property type="match status" value="1"/>
</dbReference>
<accession>A0A270BH63</accession>
<evidence type="ECO:0000256" key="1">
    <source>
        <dbReference type="ARBA" id="ARBA00005375"/>
    </source>
</evidence>
<proteinExistence type="inferred from homology"/>
<evidence type="ECO:0000313" key="4">
    <source>
        <dbReference type="EMBL" id="PAL23456.1"/>
    </source>
</evidence>
<protein>
    <recommendedName>
        <fullName evidence="6">Phosphoanhydride phosphohydrolase</fullName>
    </recommendedName>
</protein>
<evidence type="ECO:0000256" key="3">
    <source>
        <dbReference type="SAM" id="SignalP"/>
    </source>
</evidence>
<comment type="caution">
    <text evidence="4">The sequence shown here is derived from an EMBL/GenBank/DDBJ whole genome shotgun (WGS) entry which is preliminary data.</text>
</comment>
<keyword evidence="2" id="KW-0378">Hydrolase</keyword>
<evidence type="ECO:0000256" key="2">
    <source>
        <dbReference type="ARBA" id="ARBA00022801"/>
    </source>
</evidence>
<dbReference type="InterPro" id="IPR033379">
    <property type="entry name" value="Acid_Pase_AS"/>
</dbReference>
<dbReference type="OrthoDB" id="395886at2"/>
<evidence type="ECO:0000313" key="5">
    <source>
        <dbReference type="Proteomes" id="UP000216033"/>
    </source>
</evidence>
<dbReference type="Proteomes" id="UP000216033">
    <property type="component" value="Unassembled WGS sequence"/>
</dbReference>
<evidence type="ECO:0008006" key="6">
    <source>
        <dbReference type="Google" id="ProtNLM"/>
    </source>
</evidence>
<organism evidence="4 5">
    <name type="scientific">Acetobacter syzygii</name>
    <dbReference type="NCBI Taxonomy" id="146476"/>
    <lineage>
        <taxon>Bacteria</taxon>
        <taxon>Pseudomonadati</taxon>
        <taxon>Pseudomonadota</taxon>
        <taxon>Alphaproteobacteria</taxon>
        <taxon>Acetobacterales</taxon>
        <taxon>Acetobacteraceae</taxon>
        <taxon>Acetobacter</taxon>
    </lineage>
</organism>
<dbReference type="SUPFAM" id="SSF53254">
    <property type="entry name" value="Phosphoglycerate mutase-like"/>
    <property type="match status" value="1"/>
</dbReference>
<dbReference type="EMBL" id="NDFP01000011">
    <property type="protein sequence ID" value="PAL23456.1"/>
    <property type="molecule type" value="Genomic_DNA"/>
</dbReference>
<dbReference type="InterPro" id="IPR029033">
    <property type="entry name" value="His_PPase_superfam"/>
</dbReference>
<keyword evidence="3" id="KW-0732">Signal</keyword>
<dbReference type="STRING" id="1231343.Absy_022_048"/>
<sequence length="400" mass="42743">MRHLPLLCALLASTPALAAPPAPTTQQAAVLERVVLVARHGIRSPTKPPQTLQSQTGHVWAQWPVAPGELTDHGKQALEQMVGMVRQHYVQAGLLPASGCPTPGSLTIWADAKDHRTRESGAIWAEHLAPSCKQQPLSLAAAQEDPIFAGPATPLSVQEQNAITREFNQRVSTTPPTVGRSMNTLQAVLAPAACTTDKPHCLSTNTTTLAWKKDKPHLEGGLATGGTAAENLLLEYTQGMPVHAEPFGQQNPATLIEQVFPLHTQESWLIRRLPTLAAHKGATMASVVQDVLAGKPATALPAATEQTKLLVLSGHDTNLDVLATLYGLDWSFTDQPDPTAPNTTLAFELWRSPSGPYVTVRLFHQGLEALRTLATPDPAVDMQVIASGPSLQALRPIATQ</sequence>
<dbReference type="InterPro" id="IPR000560">
    <property type="entry name" value="His_Pase_clade-2"/>
</dbReference>